<accession>A0A6S7J187</accession>
<dbReference type="PANTHER" id="PTHR31511:SF12">
    <property type="entry name" value="RHO TERMINATION FACTOR N-TERMINAL DOMAIN-CONTAINING PROTEIN"/>
    <property type="match status" value="1"/>
</dbReference>
<evidence type="ECO:0000313" key="2">
    <source>
        <dbReference type="Proteomes" id="UP001152795"/>
    </source>
</evidence>
<dbReference type="SUPFAM" id="SSF56672">
    <property type="entry name" value="DNA/RNA polymerases"/>
    <property type="match status" value="1"/>
</dbReference>
<keyword evidence="2" id="KW-1185">Reference proteome</keyword>
<dbReference type="Proteomes" id="UP001152795">
    <property type="component" value="Unassembled WGS sequence"/>
</dbReference>
<gene>
    <name evidence="1" type="ORF">PACLA_8A060656</name>
</gene>
<dbReference type="PANTHER" id="PTHR31511">
    <property type="entry name" value="PROTEIN CBG23764"/>
    <property type="match status" value="1"/>
</dbReference>
<proteinExistence type="predicted"/>
<organism evidence="1 2">
    <name type="scientific">Paramuricea clavata</name>
    <name type="common">Red gorgonian</name>
    <name type="synonym">Violescent sea-whip</name>
    <dbReference type="NCBI Taxonomy" id="317549"/>
    <lineage>
        <taxon>Eukaryota</taxon>
        <taxon>Metazoa</taxon>
        <taxon>Cnidaria</taxon>
        <taxon>Anthozoa</taxon>
        <taxon>Octocorallia</taxon>
        <taxon>Malacalcyonacea</taxon>
        <taxon>Plexauridae</taxon>
        <taxon>Paramuricea</taxon>
    </lineage>
</organism>
<dbReference type="EMBL" id="CACRXK020007074">
    <property type="protein sequence ID" value="CAB4011222.1"/>
    <property type="molecule type" value="Genomic_DNA"/>
</dbReference>
<protein>
    <submittedName>
        <fullName evidence="1">Uncharacterized protein</fullName>
    </submittedName>
</protein>
<evidence type="ECO:0000313" key="1">
    <source>
        <dbReference type="EMBL" id="CAB4011222.1"/>
    </source>
</evidence>
<sequence length="717" mass="82647">MRVGEEGIEVIGGGATPALHKTITYTKTGESDEGTAEKFSLGISQPDFDKQLDVSREIVAYLFKSVLDQPIKFTETLVLKMVRGLVSEGRAVDLPMTSEAITVMSVNEVEDAVRLSAERIVGKIESYQERGSNWRVIMVEGHELDVVHFNPLEGISFIELPAPLRSDKNGLINIENRDDNECFRWCQKIRRRIRLPDLIENLLRHLIIKERLDEHSGTCREVNGTQKTMMPKIGSKVVFKDQRRPLPAQFVIYADFESLLIPVDEKKGCLRKIQSHETCGYGFKRVCYYDSKYDGEYKGYSGVGAVRKFLADLLAEVEKCNQIIKDDFNKKVDMTIIRSNLERLVGNLNKGRFLRMQGGWQGEELEMLLKKGVYPYEYMDSWERFDEKRLPGRSASYSSLYEEGVNEQNYLRAKRVYRRFNSDVFEDFRRVCLENYKLDPAHYISAPGLSLDAMLKRTGVKLDLLSNVNMYQFIEKGMRGGTSYIGHRYARANNKYMSDHDSGKPSSYIMYYDANNLYGCAMSEELPYGKFKWVSVGKLNLDKYGKDKEKGLILEVDLKYPSELDKGHSDYHLAPEKMEITEDMLSGYARGIRKARGSKSAGVKKLVTTLNRKKSYVCHVDNLKLYMKLGMKLVKISRALEFSHSKWLKEYIQFNTDMRTVAKNDFEKNFLKLMNNSVFRKTMENLRKRVDVKLMVDIDGDKLKKMLHHQVSLGLKY</sequence>
<reference evidence="1" key="1">
    <citation type="submission" date="2020-04" db="EMBL/GenBank/DDBJ databases">
        <authorList>
            <person name="Alioto T."/>
            <person name="Alioto T."/>
            <person name="Gomez Garrido J."/>
        </authorList>
    </citation>
    <scope>NUCLEOTIDE SEQUENCE</scope>
    <source>
        <strain evidence="1">A484AB</strain>
    </source>
</reference>
<name>A0A6S7J187_PARCT</name>
<dbReference type="InterPro" id="IPR043502">
    <property type="entry name" value="DNA/RNA_pol_sf"/>
</dbReference>
<dbReference type="AlphaFoldDB" id="A0A6S7J187"/>
<comment type="caution">
    <text evidence="1">The sequence shown here is derived from an EMBL/GenBank/DDBJ whole genome shotgun (WGS) entry which is preliminary data.</text>
</comment>